<protein>
    <recommendedName>
        <fullName evidence="3">Nuclear transport factor 2 family protein</fullName>
    </recommendedName>
</protein>
<dbReference type="InterPro" id="IPR039437">
    <property type="entry name" value="FrzH/put_lumazine-bd"/>
</dbReference>
<dbReference type="Proteomes" id="UP000321306">
    <property type="component" value="Unassembled WGS sequence"/>
</dbReference>
<comment type="caution">
    <text evidence="1">The sequence shown here is derived from an EMBL/GenBank/DDBJ whole genome shotgun (WGS) entry which is preliminary data.</text>
</comment>
<sequence>MIEQLIQVYFDGLYTSDPQKLSRVFHPQAHYITPSQGDFLQLSLQAYLQRVSQRTSLEGSGFIRTDHIEQIELLTEDTALAVVKCSLPGRHFTDLLALVKTEGRWTIVSKVFHWEPLPDSERMTP</sequence>
<reference evidence="1 2" key="1">
    <citation type="submission" date="2019-07" db="EMBL/GenBank/DDBJ databases">
        <title>Whole genome shotgun sequence of Deinococcus cellulosilyticus NBRC 106333.</title>
        <authorList>
            <person name="Hosoyama A."/>
            <person name="Uohara A."/>
            <person name="Ohji S."/>
            <person name="Ichikawa N."/>
        </authorList>
    </citation>
    <scope>NUCLEOTIDE SEQUENCE [LARGE SCALE GENOMIC DNA]</scope>
    <source>
        <strain evidence="1 2">NBRC 106333</strain>
    </source>
</reference>
<dbReference type="SUPFAM" id="SSF54427">
    <property type="entry name" value="NTF2-like"/>
    <property type="match status" value="1"/>
</dbReference>
<dbReference type="InterPro" id="IPR032710">
    <property type="entry name" value="NTF2-like_dom_sf"/>
</dbReference>
<evidence type="ECO:0000313" key="2">
    <source>
        <dbReference type="Proteomes" id="UP000321306"/>
    </source>
</evidence>
<gene>
    <name evidence="1" type="ORF">DC3_40390</name>
</gene>
<dbReference type="Gene3D" id="3.10.450.50">
    <property type="match status" value="1"/>
</dbReference>
<dbReference type="AlphaFoldDB" id="A0A511N6C8"/>
<dbReference type="CDD" id="cd00531">
    <property type="entry name" value="NTF2_like"/>
    <property type="match status" value="1"/>
</dbReference>
<accession>A0A511N6C8</accession>
<dbReference type="Pfam" id="PF12893">
    <property type="entry name" value="Lumazine_bd_2"/>
    <property type="match status" value="1"/>
</dbReference>
<name>A0A511N6C8_DEIC1</name>
<keyword evidence="2" id="KW-1185">Reference proteome</keyword>
<evidence type="ECO:0008006" key="3">
    <source>
        <dbReference type="Google" id="ProtNLM"/>
    </source>
</evidence>
<proteinExistence type="predicted"/>
<evidence type="ECO:0000313" key="1">
    <source>
        <dbReference type="EMBL" id="GEM48404.1"/>
    </source>
</evidence>
<organism evidence="1 2">
    <name type="scientific">Deinococcus cellulosilyticus (strain DSM 18568 / NBRC 106333 / KACC 11606 / 5516J-15)</name>
    <dbReference type="NCBI Taxonomy" id="1223518"/>
    <lineage>
        <taxon>Bacteria</taxon>
        <taxon>Thermotogati</taxon>
        <taxon>Deinococcota</taxon>
        <taxon>Deinococci</taxon>
        <taxon>Deinococcales</taxon>
        <taxon>Deinococcaceae</taxon>
        <taxon>Deinococcus</taxon>
    </lineage>
</organism>
<dbReference type="EMBL" id="BJXB01000020">
    <property type="protein sequence ID" value="GEM48404.1"/>
    <property type="molecule type" value="Genomic_DNA"/>
</dbReference>